<dbReference type="PANTHER" id="PTHR35007">
    <property type="entry name" value="INTEGRAL MEMBRANE PROTEIN-RELATED"/>
    <property type="match status" value="1"/>
</dbReference>
<dbReference type="GO" id="GO:0005886">
    <property type="term" value="C:plasma membrane"/>
    <property type="evidence" value="ECO:0007669"/>
    <property type="project" value="UniProtKB-SubCell"/>
</dbReference>
<comment type="caution">
    <text evidence="8">The sequence shown here is derived from an EMBL/GenBank/DDBJ whole genome shotgun (WGS) entry which is preliminary data.</text>
</comment>
<dbReference type="InterPro" id="IPR018076">
    <property type="entry name" value="T2SS_GspF_dom"/>
</dbReference>
<feature type="transmembrane region" description="Helical" evidence="6">
    <location>
        <begin position="6"/>
        <end position="24"/>
    </location>
</feature>
<keyword evidence="9" id="KW-1185">Reference proteome</keyword>
<evidence type="ECO:0000313" key="9">
    <source>
        <dbReference type="Proteomes" id="UP000292274"/>
    </source>
</evidence>
<proteinExistence type="predicted"/>
<dbReference type="AlphaFoldDB" id="A0A4R0G076"/>
<evidence type="ECO:0000259" key="7">
    <source>
        <dbReference type="Pfam" id="PF00482"/>
    </source>
</evidence>
<accession>A0A4R0G076</accession>
<protein>
    <submittedName>
        <fullName evidence="8">Secretion system protein</fullName>
    </submittedName>
</protein>
<keyword evidence="4 6" id="KW-1133">Transmembrane helix</keyword>
<organism evidence="8 9">
    <name type="scientific">Micromonospora zingiberis</name>
    <dbReference type="NCBI Taxonomy" id="2053011"/>
    <lineage>
        <taxon>Bacteria</taxon>
        <taxon>Bacillati</taxon>
        <taxon>Actinomycetota</taxon>
        <taxon>Actinomycetes</taxon>
        <taxon>Micromonosporales</taxon>
        <taxon>Micromonosporaceae</taxon>
        <taxon>Micromonospora</taxon>
    </lineage>
</organism>
<comment type="subcellular location">
    <subcellularLocation>
        <location evidence="1">Cell membrane</location>
        <topology evidence="1">Multi-pass membrane protein</topology>
    </subcellularLocation>
</comment>
<keyword evidence="2" id="KW-1003">Cell membrane</keyword>
<dbReference type="Proteomes" id="UP000292274">
    <property type="component" value="Unassembled WGS sequence"/>
</dbReference>
<evidence type="ECO:0000256" key="2">
    <source>
        <dbReference type="ARBA" id="ARBA00022475"/>
    </source>
</evidence>
<reference evidence="8 9" key="1">
    <citation type="submission" date="2019-02" db="EMBL/GenBank/DDBJ databases">
        <title>Jishengella sp. nov., isolated from a root of Zingiber montanum.</title>
        <authorList>
            <person name="Kuncharoen N."/>
            <person name="Kudo T."/>
            <person name="Masahiro Y."/>
            <person name="Ohkuma M."/>
            <person name="Tanasupawat S."/>
        </authorList>
    </citation>
    <scope>NUCLEOTIDE SEQUENCE [LARGE SCALE GENOMIC DNA]</scope>
    <source>
        <strain evidence="8 9">PLAI 1-1</strain>
    </source>
</reference>
<dbReference type="RefSeq" id="WP_131309254.1">
    <property type="nucleotide sequence ID" value="NZ_SJJR01000033.1"/>
</dbReference>
<evidence type="ECO:0000313" key="8">
    <source>
        <dbReference type="EMBL" id="TCB89416.1"/>
    </source>
</evidence>
<feature type="domain" description="Type II secretion system protein GspF" evidence="7">
    <location>
        <begin position="156"/>
        <end position="283"/>
    </location>
</feature>
<dbReference type="PANTHER" id="PTHR35007:SF1">
    <property type="entry name" value="PILUS ASSEMBLY PROTEIN"/>
    <property type="match status" value="1"/>
</dbReference>
<evidence type="ECO:0000256" key="5">
    <source>
        <dbReference type="ARBA" id="ARBA00023136"/>
    </source>
</evidence>
<evidence type="ECO:0000256" key="1">
    <source>
        <dbReference type="ARBA" id="ARBA00004651"/>
    </source>
</evidence>
<evidence type="ECO:0000256" key="6">
    <source>
        <dbReference type="SAM" id="Phobius"/>
    </source>
</evidence>
<keyword evidence="3 6" id="KW-0812">Transmembrane</keyword>
<feature type="transmembrane region" description="Helical" evidence="6">
    <location>
        <begin position="267"/>
        <end position="285"/>
    </location>
</feature>
<dbReference type="OrthoDB" id="5243064at2"/>
<evidence type="ECO:0000256" key="3">
    <source>
        <dbReference type="ARBA" id="ARBA00022692"/>
    </source>
</evidence>
<evidence type="ECO:0000256" key="4">
    <source>
        <dbReference type="ARBA" id="ARBA00022989"/>
    </source>
</evidence>
<dbReference type="EMBL" id="SJJR01000033">
    <property type="protein sequence ID" value="TCB89416.1"/>
    <property type="molecule type" value="Genomic_DNA"/>
</dbReference>
<name>A0A4R0G076_9ACTN</name>
<feature type="transmembrane region" description="Helical" evidence="6">
    <location>
        <begin position="115"/>
        <end position="134"/>
    </location>
</feature>
<sequence length="295" mass="31356">MTTTWIGVTALLGAGFGLAVFLAFHEFRPASPALGPALARLQPPTGDSATPTGRPSSISRLAARLHRIIPATDLRLLGRTPEEFVTSLIVAGLLGLAVPSIMLGLLALIGRTFGTGLPVFAVIGFAVLLIVIVYRDVGQKAVIARRECRRAVCTYLDLVALQRAAGRGTEESLTRAAGKGNGWVFARIRQTLLHAELSVSAPWDGLKRLGNDLGVPELGDLGDIMQAAGVTGAQVYRTLRARATSLRAQIRTDELARAELRTSQLEIPGALLLVVLMLLALYPFAARLLDAPTVD</sequence>
<dbReference type="Pfam" id="PF00482">
    <property type="entry name" value="T2SSF"/>
    <property type="match status" value="1"/>
</dbReference>
<feature type="transmembrane region" description="Helical" evidence="6">
    <location>
        <begin position="84"/>
        <end position="109"/>
    </location>
</feature>
<gene>
    <name evidence="8" type="ORF">E0H26_27805</name>
</gene>
<keyword evidence="5 6" id="KW-0472">Membrane</keyword>